<evidence type="ECO:0000256" key="2">
    <source>
        <dbReference type="ARBA" id="ARBA00007524"/>
    </source>
</evidence>
<dbReference type="PANTHER" id="PTHR10057:SF0">
    <property type="entry name" value="TRANSLOCATOR PROTEIN"/>
    <property type="match status" value="1"/>
</dbReference>
<feature type="transmembrane region" description="Helical" evidence="6">
    <location>
        <begin position="82"/>
        <end position="99"/>
    </location>
</feature>
<dbReference type="EMBL" id="PDJK01000002">
    <property type="protein sequence ID" value="PFG47783.1"/>
    <property type="molecule type" value="Genomic_DNA"/>
</dbReference>
<dbReference type="GO" id="GO:0033013">
    <property type="term" value="P:tetrapyrrole metabolic process"/>
    <property type="evidence" value="ECO:0007669"/>
    <property type="project" value="UniProtKB-ARBA"/>
</dbReference>
<evidence type="ECO:0000256" key="5">
    <source>
        <dbReference type="ARBA" id="ARBA00023136"/>
    </source>
</evidence>
<keyword evidence="5 6" id="KW-0472">Membrane</keyword>
<dbReference type="RefSeq" id="WP_245914709.1">
    <property type="nucleotide sequence ID" value="NZ_JBIAKZ010000014.1"/>
</dbReference>
<dbReference type="FunFam" id="1.20.1260.100:FF:000001">
    <property type="entry name" value="translocator protein 2"/>
    <property type="match status" value="1"/>
</dbReference>
<proteinExistence type="inferred from homology"/>
<dbReference type="PIRSF" id="PIRSF005859">
    <property type="entry name" value="PBR"/>
    <property type="match status" value="1"/>
</dbReference>
<dbReference type="Pfam" id="PF03073">
    <property type="entry name" value="TspO_MBR"/>
    <property type="match status" value="1"/>
</dbReference>
<feature type="transmembrane region" description="Helical" evidence="6">
    <location>
        <begin position="105"/>
        <end position="127"/>
    </location>
</feature>
<sequence>MTAPTQQRNPWVMLALFLGLVSVVALVGSLSTMAAPEVYSQFEAPSWALPGAWFGPLWTVSYVVLALAGWAYWRTDGETQGFALYGIGLLFNLLWAPLFFAGGSVRLACVDIVLLDFFVIMTVGLFYRRSRTAALLLLLYFGWLCYTTALNIAIIALNDVR</sequence>
<feature type="transmembrane region" description="Helical" evidence="6">
    <location>
        <begin position="53"/>
        <end position="73"/>
    </location>
</feature>
<keyword evidence="4 6" id="KW-1133">Transmembrane helix</keyword>
<evidence type="ECO:0000256" key="3">
    <source>
        <dbReference type="ARBA" id="ARBA00022692"/>
    </source>
</evidence>
<keyword evidence="8" id="KW-1185">Reference proteome</keyword>
<dbReference type="AlphaFoldDB" id="A0A2A9FA05"/>
<comment type="similarity">
    <text evidence="2">Belongs to the TspO/BZRP family.</text>
</comment>
<gene>
    <name evidence="7" type="ORF">ATK36_2837</name>
</gene>
<feature type="transmembrane region" description="Helical" evidence="6">
    <location>
        <begin position="134"/>
        <end position="157"/>
    </location>
</feature>
<organism evidence="7 8">
    <name type="scientific">Amycolatopsis sulphurea</name>
    <dbReference type="NCBI Taxonomy" id="76022"/>
    <lineage>
        <taxon>Bacteria</taxon>
        <taxon>Bacillati</taxon>
        <taxon>Actinomycetota</taxon>
        <taxon>Actinomycetes</taxon>
        <taxon>Pseudonocardiales</taxon>
        <taxon>Pseudonocardiaceae</taxon>
        <taxon>Amycolatopsis</taxon>
    </lineage>
</organism>
<keyword evidence="3 6" id="KW-0812">Transmembrane</keyword>
<dbReference type="PANTHER" id="PTHR10057">
    <property type="entry name" value="PERIPHERAL-TYPE BENZODIAZEPINE RECEPTOR"/>
    <property type="match status" value="1"/>
</dbReference>
<reference evidence="7 8" key="1">
    <citation type="submission" date="2017-10" db="EMBL/GenBank/DDBJ databases">
        <title>Sequencing the genomes of 1000 actinobacteria strains.</title>
        <authorList>
            <person name="Klenk H.-P."/>
        </authorList>
    </citation>
    <scope>NUCLEOTIDE SEQUENCE [LARGE SCALE GENOMIC DNA]</scope>
    <source>
        <strain evidence="7 8">DSM 46092</strain>
    </source>
</reference>
<dbReference type="GO" id="GO:0016020">
    <property type="term" value="C:membrane"/>
    <property type="evidence" value="ECO:0007669"/>
    <property type="project" value="UniProtKB-SubCell"/>
</dbReference>
<protein>
    <submittedName>
        <fullName evidence="7">TspO/MBR related protein</fullName>
    </submittedName>
</protein>
<dbReference type="Proteomes" id="UP000243542">
    <property type="component" value="Unassembled WGS sequence"/>
</dbReference>
<evidence type="ECO:0000313" key="7">
    <source>
        <dbReference type="EMBL" id="PFG47783.1"/>
    </source>
</evidence>
<evidence type="ECO:0000313" key="8">
    <source>
        <dbReference type="Proteomes" id="UP000243542"/>
    </source>
</evidence>
<name>A0A2A9FA05_9PSEU</name>
<evidence type="ECO:0000256" key="1">
    <source>
        <dbReference type="ARBA" id="ARBA00004141"/>
    </source>
</evidence>
<evidence type="ECO:0000256" key="4">
    <source>
        <dbReference type="ARBA" id="ARBA00022989"/>
    </source>
</evidence>
<comment type="subcellular location">
    <subcellularLocation>
        <location evidence="1">Membrane</location>
        <topology evidence="1">Multi-pass membrane protein</topology>
    </subcellularLocation>
</comment>
<feature type="transmembrane region" description="Helical" evidence="6">
    <location>
        <begin position="12"/>
        <end position="33"/>
    </location>
</feature>
<dbReference type="CDD" id="cd15904">
    <property type="entry name" value="TSPO_MBR"/>
    <property type="match status" value="1"/>
</dbReference>
<evidence type="ECO:0000256" key="6">
    <source>
        <dbReference type="SAM" id="Phobius"/>
    </source>
</evidence>
<accession>A0A2A9FA05</accession>
<dbReference type="Gene3D" id="1.20.1260.100">
    <property type="entry name" value="TspO/MBR protein"/>
    <property type="match status" value="1"/>
</dbReference>
<dbReference type="InterPro" id="IPR004307">
    <property type="entry name" value="TspO_MBR"/>
</dbReference>
<dbReference type="InterPro" id="IPR038330">
    <property type="entry name" value="TspO/MBR-related_sf"/>
</dbReference>
<comment type="caution">
    <text evidence="7">The sequence shown here is derived from an EMBL/GenBank/DDBJ whole genome shotgun (WGS) entry which is preliminary data.</text>
</comment>